<evidence type="ECO:0000256" key="1">
    <source>
        <dbReference type="SAM" id="Phobius"/>
    </source>
</evidence>
<feature type="domain" description="EAL" evidence="2">
    <location>
        <begin position="405"/>
        <end position="656"/>
    </location>
</feature>
<protein>
    <submittedName>
        <fullName evidence="5">Bacteriophytochrome cph2</fullName>
    </submittedName>
    <submittedName>
        <fullName evidence="4">Diguanylate cyclase/phosphodiesterase with PAS/PAC sensor</fullName>
    </submittedName>
</protein>
<accession>A0A0H5BAI1</accession>
<dbReference type="InterPro" id="IPR001633">
    <property type="entry name" value="EAL_dom"/>
</dbReference>
<dbReference type="InterPro" id="IPR043128">
    <property type="entry name" value="Rev_trsase/Diguanyl_cyclase"/>
</dbReference>
<dbReference type="PANTHER" id="PTHR44757">
    <property type="entry name" value="DIGUANYLATE CYCLASE DGCP"/>
    <property type="match status" value="1"/>
</dbReference>
<dbReference type="Proteomes" id="UP000065734">
    <property type="component" value="Chromosome I"/>
</dbReference>
<dbReference type="SMART" id="SM00267">
    <property type="entry name" value="GGDEF"/>
    <property type="match status" value="1"/>
</dbReference>
<keyword evidence="1" id="KW-0812">Transmembrane</keyword>
<dbReference type="InterPro" id="IPR029787">
    <property type="entry name" value="Nucleotide_cyclase"/>
</dbReference>
<organism evidence="5 6">
    <name type="scientific">Blastochloris viridis</name>
    <name type="common">Rhodopseudomonas viridis</name>
    <dbReference type="NCBI Taxonomy" id="1079"/>
    <lineage>
        <taxon>Bacteria</taxon>
        <taxon>Pseudomonadati</taxon>
        <taxon>Pseudomonadota</taxon>
        <taxon>Alphaproteobacteria</taxon>
        <taxon>Hyphomicrobiales</taxon>
        <taxon>Blastochloridaceae</taxon>
        <taxon>Blastochloris</taxon>
    </lineage>
</organism>
<dbReference type="Gene3D" id="3.30.70.270">
    <property type="match status" value="1"/>
</dbReference>
<dbReference type="STRING" id="1079.BVIR_860"/>
<dbReference type="OrthoDB" id="9814202at2"/>
<dbReference type="Pfam" id="PF00990">
    <property type="entry name" value="GGDEF"/>
    <property type="match status" value="1"/>
</dbReference>
<proteinExistence type="predicted"/>
<dbReference type="InterPro" id="IPR035919">
    <property type="entry name" value="EAL_sf"/>
</dbReference>
<dbReference type="InterPro" id="IPR052155">
    <property type="entry name" value="Biofilm_reg_signaling"/>
</dbReference>
<evidence type="ECO:0000259" key="2">
    <source>
        <dbReference type="PROSITE" id="PS50883"/>
    </source>
</evidence>
<dbReference type="EMBL" id="AP014854">
    <property type="protein sequence ID" value="BAR98054.1"/>
    <property type="molecule type" value="Genomic_DNA"/>
</dbReference>
<dbReference type="Gene3D" id="3.20.20.450">
    <property type="entry name" value="EAL domain"/>
    <property type="match status" value="1"/>
</dbReference>
<keyword evidence="6" id="KW-1185">Reference proteome</keyword>
<dbReference type="Pfam" id="PF00563">
    <property type="entry name" value="EAL"/>
    <property type="match status" value="1"/>
</dbReference>
<dbReference type="AlphaFoldDB" id="A0A0H5BAI1"/>
<feature type="transmembrane region" description="Helical" evidence="1">
    <location>
        <begin position="6"/>
        <end position="29"/>
    </location>
</feature>
<dbReference type="EMBL" id="LN907867">
    <property type="protein sequence ID" value="CUU41316.1"/>
    <property type="molecule type" value="Genomic_DNA"/>
</dbReference>
<feature type="domain" description="GGDEF" evidence="3">
    <location>
        <begin position="262"/>
        <end position="396"/>
    </location>
</feature>
<dbReference type="PANTHER" id="PTHR44757:SF2">
    <property type="entry name" value="BIOFILM ARCHITECTURE MAINTENANCE PROTEIN MBAA"/>
    <property type="match status" value="1"/>
</dbReference>
<name>A0A0H5BAI1_BLAVI</name>
<dbReference type="NCBIfam" id="TIGR00254">
    <property type="entry name" value="GGDEF"/>
    <property type="match status" value="1"/>
</dbReference>
<evidence type="ECO:0000313" key="6">
    <source>
        <dbReference type="Proteomes" id="UP000065734"/>
    </source>
</evidence>
<keyword evidence="1" id="KW-1133">Transmembrane helix</keyword>
<sequence length="677" mass="73341">MTFRKSGAWFFIGLFAGVVLLAGATLAFVQVTVERLIRADAESAVANWKRHFALNLPDFADIAAGRAPLPGSAAFLAAHRHGMRIVRYQLCDTAGHIRLTSDEIEGQVRTGGTVVDPVAGEVAATAHPKTVLEHTDPLAPKSLFAVSYQPILVRGTVAGVFKAYVDQTEKSAGFDRLLSMVGMAFAALITLAFAAPAIVLQVRSRQKEAAEQTAEFLAIERKVAQVRNEFLAQRDELTRLMNRATLLARLSKRLARLPESGHTLAIHNIDIDQLRRINDEHGYDIGDGLIRAVAETLSGAIGECDLVGRISGNGFLIIQDEIEQPATALRFARRLKDALDRPFVVKGLDLVCGASIGLAIAPAHGTTAEALLHSSELALKSACSPGVRADVCLFEVGMEAQIRRRHELEALVRDAAANEAFELHFQPVVRARTGRPAYFEALLRLPRPDGSYVPPTVFVPIAEDLGLINAIGAWALNRAAAAAAAWPQPLGVAVNLSPAQFANADLCRIVTDALAASGLDPHRLELEITEGLLLRDTESVLGQLQTLRAIGVSTAMDDFGTGYSSLGYLWRFPFDKIKIDRSFMIGWEARDQHISHILRTIVALGHTLDMQVTAEGVEMAEQAALLRGMGCDFLQGFHFSRPLPEAEVAPYLMRAVLLSAFGDPPPRRAALQLVTAR</sequence>
<dbReference type="SUPFAM" id="SSF141868">
    <property type="entry name" value="EAL domain-like"/>
    <property type="match status" value="1"/>
</dbReference>
<reference evidence="6" key="3">
    <citation type="journal article" date="2016" name="Genome Announc.">
        <title>Revised genome sequence of the purple photosynthetic bacterium Blastochloris viridis.</title>
        <authorList>
            <person name="Liu L.N."/>
            <person name="Faulkner M."/>
            <person name="Liu X."/>
            <person name="Huang F."/>
            <person name="Darby A.C."/>
            <person name="Hall N."/>
        </authorList>
    </citation>
    <scope>NUCLEOTIDE SEQUENCE [LARGE SCALE GENOMIC DNA]</scope>
    <source>
        <strain evidence="6">ATCC 19567 / DSM 133 / F</strain>
    </source>
</reference>
<dbReference type="CDD" id="cd01948">
    <property type="entry name" value="EAL"/>
    <property type="match status" value="1"/>
</dbReference>
<reference evidence="4" key="1">
    <citation type="journal article" date="2015" name="Genome Announc.">
        <title>Complete Genome Sequence of the Bacteriochlorophyll b-Producing Photosynthetic Bacterium Blastochloris viridis.</title>
        <authorList>
            <person name="Tsukatani Y."/>
            <person name="Hirose Y."/>
            <person name="Harada J."/>
            <person name="Misawa N."/>
            <person name="Mori K."/>
            <person name="Inoue K."/>
            <person name="Tamiaki H."/>
        </authorList>
    </citation>
    <scope>NUCLEOTIDE SEQUENCE [LARGE SCALE GENOMIC DNA]</scope>
    <source>
        <strain evidence="4">DSM 133</strain>
    </source>
</reference>
<evidence type="ECO:0000313" key="5">
    <source>
        <dbReference type="EMBL" id="CUU41316.1"/>
    </source>
</evidence>
<evidence type="ECO:0000259" key="3">
    <source>
        <dbReference type="PROSITE" id="PS50887"/>
    </source>
</evidence>
<dbReference type="PROSITE" id="PS50883">
    <property type="entry name" value="EAL"/>
    <property type="match status" value="1"/>
</dbReference>
<dbReference type="InterPro" id="IPR000160">
    <property type="entry name" value="GGDEF_dom"/>
</dbReference>
<dbReference type="RefSeq" id="WP_055036573.1">
    <property type="nucleotide sequence ID" value="NZ_AP014854.2"/>
</dbReference>
<dbReference type="CDD" id="cd01949">
    <property type="entry name" value="GGDEF"/>
    <property type="match status" value="1"/>
</dbReference>
<gene>
    <name evidence="5" type="primary">cph2_3</name>
    <name evidence="4" type="ORF">BV133_461</name>
    <name evidence="5" type="ORF">BVIRIDIS_03050</name>
</gene>
<keyword evidence="1" id="KW-0472">Membrane</keyword>
<reference evidence="5" key="2">
    <citation type="submission" date="2015-11" db="EMBL/GenBank/DDBJ databases">
        <authorList>
            <person name="Zhang Y."/>
            <person name="Guo Z."/>
        </authorList>
    </citation>
    <scope>NUCLEOTIDE SEQUENCE</scope>
    <source>
        <strain evidence="5">1</strain>
    </source>
</reference>
<dbReference type="PROSITE" id="PS50887">
    <property type="entry name" value="GGDEF"/>
    <property type="match status" value="1"/>
</dbReference>
<dbReference type="SMART" id="SM00052">
    <property type="entry name" value="EAL"/>
    <property type="match status" value="1"/>
</dbReference>
<dbReference type="KEGG" id="bvr:BVIR_860"/>
<evidence type="ECO:0000313" key="4">
    <source>
        <dbReference type="EMBL" id="BAR98054.1"/>
    </source>
</evidence>
<feature type="transmembrane region" description="Helical" evidence="1">
    <location>
        <begin position="177"/>
        <end position="199"/>
    </location>
</feature>
<dbReference type="SUPFAM" id="SSF55073">
    <property type="entry name" value="Nucleotide cyclase"/>
    <property type="match status" value="1"/>
</dbReference>